<dbReference type="GeneID" id="13994104"/>
<gene>
    <name evidence="1" type="ORF">GAP32_364</name>
</gene>
<organism evidence="1 2">
    <name type="scientific">Cronobacter phage vB_CsaM_GAP32</name>
    <dbReference type="NCBI Taxonomy" id="1141136"/>
    <lineage>
        <taxon>Viruses</taxon>
        <taxon>Duplodnaviria</taxon>
        <taxon>Heunggongvirae</taxon>
        <taxon>Uroviricota</taxon>
        <taxon>Caudoviricetes</taxon>
        <taxon>Mimasvirus</taxon>
        <taxon>Mimasvirus GAP32</taxon>
    </lineage>
</organism>
<keyword evidence="2" id="KW-1185">Reference proteome</keyword>
<dbReference type="EMBL" id="JN882285">
    <property type="protein sequence ID" value="AFC21814.1"/>
    <property type="molecule type" value="Genomic_DNA"/>
</dbReference>
<reference evidence="1 2" key="1">
    <citation type="journal article" date="2014" name="Virology">
        <title>Supersize me: Cronobacter sakazakii phage GAP32.</title>
        <authorList>
            <person name="Abbasifar R."/>
            <person name="Griffiths M.W."/>
            <person name="Sabour P.M."/>
            <person name="Ackermann H.-W."/>
            <person name="Vandersteegen K."/>
            <person name="Lavigne R."/>
            <person name="Noben J.-P."/>
            <person name="Villa A.A."/>
            <person name="Abbasifar A."/>
            <person name="Nash J.H.E."/>
            <person name="Kropinski A.M."/>
        </authorList>
    </citation>
    <scope>NUCLEOTIDE SEQUENCE [LARGE SCALE GENOMIC DNA]</scope>
    <source>
        <strain evidence="1">GAP-32</strain>
    </source>
</reference>
<protein>
    <recommendedName>
        <fullName evidence="3">PH domain-containing protein</fullName>
    </recommendedName>
</protein>
<evidence type="ECO:0000313" key="1">
    <source>
        <dbReference type="EMBL" id="AFC21814.1"/>
    </source>
</evidence>
<evidence type="ECO:0000313" key="2">
    <source>
        <dbReference type="Proteomes" id="UP000000457"/>
    </source>
</evidence>
<proteinExistence type="predicted"/>
<dbReference type="KEGG" id="vg:13994104"/>
<dbReference type="OrthoDB" id="24600at10239"/>
<dbReference type="Proteomes" id="UP000000457">
    <property type="component" value="Segment"/>
</dbReference>
<name>K4FB67_9CAUD</name>
<dbReference type="RefSeq" id="YP_006987469.1">
    <property type="nucleotide sequence ID" value="NC_019401.1"/>
</dbReference>
<evidence type="ECO:0008006" key="3">
    <source>
        <dbReference type="Google" id="ProtNLM"/>
    </source>
</evidence>
<sequence>MAKEILKENFKLRNEEDKEVLYTKTTNNEGEETHHYSYFACTCSSEDKQYWQQRLHDYMPDHNPEVHASLVSQLCATISWDYNGSVDIYMDQWFGLTVSGIISLNGQDKTNYNISMQCDDVTLGLMAVVDILEKILVLE</sequence>
<accession>K4FB67</accession>